<evidence type="ECO:0000313" key="2">
    <source>
        <dbReference type="Proteomes" id="UP001190700"/>
    </source>
</evidence>
<accession>A0AAE0ETQ4</accession>
<name>A0AAE0ETQ4_9CHLO</name>
<proteinExistence type="predicted"/>
<organism evidence="1 2">
    <name type="scientific">Cymbomonas tetramitiformis</name>
    <dbReference type="NCBI Taxonomy" id="36881"/>
    <lineage>
        <taxon>Eukaryota</taxon>
        <taxon>Viridiplantae</taxon>
        <taxon>Chlorophyta</taxon>
        <taxon>Pyramimonadophyceae</taxon>
        <taxon>Pyramimonadales</taxon>
        <taxon>Pyramimonadaceae</taxon>
        <taxon>Cymbomonas</taxon>
    </lineage>
</organism>
<dbReference type="EMBL" id="LGRX02033685">
    <property type="protein sequence ID" value="KAK3240291.1"/>
    <property type="molecule type" value="Genomic_DNA"/>
</dbReference>
<gene>
    <name evidence="1" type="ORF">CYMTET_49865</name>
</gene>
<comment type="caution">
    <text evidence="1">The sequence shown here is derived from an EMBL/GenBank/DDBJ whole genome shotgun (WGS) entry which is preliminary data.</text>
</comment>
<dbReference type="AlphaFoldDB" id="A0AAE0ETQ4"/>
<dbReference type="Proteomes" id="UP001190700">
    <property type="component" value="Unassembled WGS sequence"/>
</dbReference>
<protein>
    <submittedName>
        <fullName evidence="1">Uncharacterized protein</fullName>
    </submittedName>
</protein>
<evidence type="ECO:0000313" key="1">
    <source>
        <dbReference type="EMBL" id="KAK3240291.1"/>
    </source>
</evidence>
<keyword evidence="2" id="KW-1185">Reference proteome</keyword>
<reference evidence="1 2" key="1">
    <citation type="journal article" date="2015" name="Genome Biol. Evol.">
        <title>Comparative Genomics of a Bacterivorous Green Alga Reveals Evolutionary Causalities and Consequences of Phago-Mixotrophic Mode of Nutrition.</title>
        <authorList>
            <person name="Burns J.A."/>
            <person name="Paasch A."/>
            <person name="Narechania A."/>
            <person name="Kim E."/>
        </authorList>
    </citation>
    <scope>NUCLEOTIDE SEQUENCE [LARGE SCALE GENOMIC DNA]</scope>
    <source>
        <strain evidence="1 2">PLY_AMNH</strain>
    </source>
</reference>
<sequence length="84" mass="9392">MASAKEENLASAKETAVAIQRFIKEKGKKHPIFLQLVDSLAHVIKGRTASVEHYMNSFTDERDLQDYAGWIVVVSYALLSKPPC</sequence>